<evidence type="ECO:0000259" key="1">
    <source>
        <dbReference type="Pfam" id="PF08443"/>
    </source>
</evidence>
<dbReference type="RefSeq" id="WP_115980426.1">
    <property type="nucleotide sequence ID" value="NZ_JAVDQS010000002.1"/>
</dbReference>
<dbReference type="Pfam" id="PF08443">
    <property type="entry name" value="RimK"/>
    <property type="match status" value="1"/>
</dbReference>
<dbReference type="SUPFAM" id="SSF56059">
    <property type="entry name" value="Glutathione synthetase ATP-binding domain-like"/>
    <property type="match status" value="1"/>
</dbReference>
<name>A0ABU1LB69_9FLAO</name>
<evidence type="ECO:0000313" key="2">
    <source>
        <dbReference type="EMBL" id="MDR6403944.1"/>
    </source>
</evidence>
<dbReference type="Gene3D" id="3.30.470.20">
    <property type="entry name" value="ATP-grasp fold, B domain"/>
    <property type="match status" value="1"/>
</dbReference>
<evidence type="ECO:0000313" key="3">
    <source>
        <dbReference type="Proteomes" id="UP001184853"/>
    </source>
</evidence>
<dbReference type="PANTHER" id="PTHR21621">
    <property type="entry name" value="RIBOSOMAL PROTEIN S6 MODIFICATION PROTEIN"/>
    <property type="match status" value="1"/>
</dbReference>
<reference evidence="2 3" key="1">
    <citation type="submission" date="2023-07" db="EMBL/GenBank/DDBJ databases">
        <title>Sorghum-associated microbial communities from plants grown in Nebraska, USA.</title>
        <authorList>
            <person name="Schachtman D."/>
        </authorList>
    </citation>
    <scope>NUCLEOTIDE SEQUENCE [LARGE SCALE GENOMIC DNA]</scope>
    <source>
        <strain evidence="2 3">DS1709</strain>
    </source>
</reference>
<gene>
    <name evidence="2" type="ORF">J2781_000859</name>
</gene>
<comment type="caution">
    <text evidence="2">The sequence shown here is derived from an EMBL/GenBank/DDBJ whole genome shotgun (WGS) entry which is preliminary data.</text>
</comment>
<keyword evidence="3" id="KW-1185">Reference proteome</keyword>
<dbReference type="Proteomes" id="UP001184853">
    <property type="component" value="Unassembled WGS sequence"/>
</dbReference>
<feature type="domain" description="ATP-grasp fold RimK-type" evidence="1">
    <location>
        <begin position="221"/>
        <end position="335"/>
    </location>
</feature>
<accession>A0ABU1LB69</accession>
<protein>
    <submittedName>
        <fullName evidence="2">ATP-GRASP peptide maturase of grasp-with-spasm system</fullName>
    </submittedName>
</protein>
<sequence>MLFVQSNRFDVSTIDVLDWLYFLDGKVNLRILHDTTVINEIVYKISNDEQENLLLKTDKGKISSKEIDAFWYRRGSFNHAPFINDRTTAIHHSFLTQSFQRNFYREREHIGKCLYTLLQHNGKINTYEQNFTNKIANLSAAKKVGLKIPDTLVTNNFEEVLAFSKKYSKILTKDIEFDTINFAYDEVHNVSIYATVTILTPADVMLLKAEEKENSSSHFSLFQQYIEKKIELRIFYLNGLFYPMAIFSQENEKTKNDFRNYDRERPNRCIPYKLPENIESKLMAFMQEMELDSGSIDMILTPEQDYVFLEVNPVGQFQWVSKYCNYDIERQIANQLLNHSHEKKL</sequence>
<dbReference type="InterPro" id="IPR026455">
    <property type="entry name" value="GRASP_w_spasm"/>
</dbReference>
<dbReference type="PANTHER" id="PTHR21621:SF0">
    <property type="entry name" value="BETA-CITRYLGLUTAMATE SYNTHASE B-RELATED"/>
    <property type="match status" value="1"/>
</dbReference>
<dbReference type="NCBIfam" id="TIGR04192">
    <property type="entry name" value="GRASP_w_spasm"/>
    <property type="match status" value="1"/>
</dbReference>
<dbReference type="EMBL" id="JAVDQS010000002">
    <property type="protein sequence ID" value="MDR6403944.1"/>
    <property type="molecule type" value="Genomic_DNA"/>
</dbReference>
<organism evidence="2 3">
    <name type="scientific">Chryseobacterium geocarposphaerae</name>
    <dbReference type="NCBI Taxonomy" id="1416776"/>
    <lineage>
        <taxon>Bacteria</taxon>
        <taxon>Pseudomonadati</taxon>
        <taxon>Bacteroidota</taxon>
        <taxon>Flavobacteriia</taxon>
        <taxon>Flavobacteriales</taxon>
        <taxon>Weeksellaceae</taxon>
        <taxon>Chryseobacterium group</taxon>
        <taxon>Chryseobacterium</taxon>
    </lineage>
</organism>
<proteinExistence type="predicted"/>
<dbReference type="InterPro" id="IPR013651">
    <property type="entry name" value="ATP-grasp_RimK-type"/>
</dbReference>